<evidence type="ECO:0000313" key="2">
    <source>
        <dbReference type="EMBL" id="CAK5277951.1"/>
    </source>
</evidence>
<feature type="compositionally biased region" description="Polar residues" evidence="1">
    <location>
        <begin position="36"/>
        <end position="60"/>
    </location>
</feature>
<dbReference type="EMBL" id="CAVNYO010000421">
    <property type="protein sequence ID" value="CAK5277951.1"/>
    <property type="molecule type" value="Genomic_DNA"/>
</dbReference>
<dbReference type="Proteomes" id="UP001295794">
    <property type="component" value="Unassembled WGS sequence"/>
</dbReference>
<reference evidence="2" key="1">
    <citation type="submission" date="2023-11" db="EMBL/GenBank/DDBJ databases">
        <authorList>
            <person name="De Vega J J."/>
            <person name="De Vega J J."/>
        </authorList>
    </citation>
    <scope>NUCLEOTIDE SEQUENCE</scope>
</reference>
<evidence type="ECO:0000313" key="3">
    <source>
        <dbReference type="Proteomes" id="UP001295794"/>
    </source>
</evidence>
<dbReference type="AlphaFoldDB" id="A0AAD2HMM4"/>
<proteinExistence type="predicted"/>
<sequence length="173" mass="18715">MTLPILDIVSERTGLGGSRRSPSDGCRRPVPRSRFSRTPVSQPPRSTASPSASNTCSSATAHSSLVAASVPGPKSHSESASERMCRTKRPRCARASTDSVFVTFGGARGCFAGRNRGTLSRPDLDCVPRPRPRSGARDVEYASWRMRYAHMKGRRNTYNNVMPLSSKSTGMAL</sequence>
<gene>
    <name evidence="2" type="ORF">MYCIT1_LOCUS27124</name>
</gene>
<accession>A0AAD2HMM4</accession>
<name>A0AAD2HMM4_9AGAR</name>
<feature type="non-terminal residue" evidence="2">
    <location>
        <position position="173"/>
    </location>
</feature>
<organism evidence="2 3">
    <name type="scientific">Mycena citricolor</name>
    <dbReference type="NCBI Taxonomy" id="2018698"/>
    <lineage>
        <taxon>Eukaryota</taxon>
        <taxon>Fungi</taxon>
        <taxon>Dikarya</taxon>
        <taxon>Basidiomycota</taxon>
        <taxon>Agaricomycotina</taxon>
        <taxon>Agaricomycetes</taxon>
        <taxon>Agaricomycetidae</taxon>
        <taxon>Agaricales</taxon>
        <taxon>Marasmiineae</taxon>
        <taxon>Mycenaceae</taxon>
        <taxon>Mycena</taxon>
    </lineage>
</organism>
<feature type="region of interest" description="Disordered" evidence="1">
    <location>
        <begin position="1"/>
        <end position="60"/>
    </location>
</feature>
<comment type="caution">
    <text evidence="2">The sequence shown here is derived from an EMBL/GenBank/DDBJ whole genome shotgun (WGS) entry which is preliminary data.</text>
</comment>
<evidence type="ECO:0000256" key="1">
    <source>
        <dbReference type="SAM" id="MobiDB-lite"/>
    </source>
</evidence>
<keyword evidence="3" id="KW-1185">Reference proteome</keyword>
<protein>
    <submittedName>
        <fullName evidence="2">Uncharacterized protein</fullName>
    </submittedName>
</protein>